<dbReference type="PANTHER" id="PTHR38111:SF5">
    <property type="entry name" value="TRANSCRIPTION FACTOR DOMAIN-CONTAINING PROTEIN"/>
    <property type="match status" value="1"/>
</dbReference>
<dbReference type="SMART" id="SM00066">
    <property type="entry name" value="GAL4"/>
    <property type="match status" value="1"/>
</dbReference>
<organism evidence="3 4">
    <name type="scientific">Thelonectria olida</name>
    <dbReference type="NCBI Taxonomy" id="1576542"/>
    <lineage>
        <taxon>Eukaryota</taxon>
        <taxon>Fungi</taxon>
        <taxon>Dikarya</taxon>
        <taxon>Ascomycota</taxon>
        <taxon>Pezizomycotina</taxon>
        <taxon>Sordariomycetes</taxon>
        <taxon>Hypocreomycetidae</taxon>
        <taxon>Hypocreales</taxon>
        <taxon>Nectriaceae</taxon>
        <taxon>Thelonectria</taxon>
    </lineage>
</organism>
<gene>
    <name evidence="3" type="ORF">B0T10DRAFT_557102</name>
</gene>
<dbReference type="Gene3D" id="4.10.240.10">
    <property type="entry name" value="Zn(2)-C6 fungal-type DNA-binding domain"/>
    <property type="match status" value="1"/>
</dbReference>
<dbReference type="InterPro" id="IPR053178">
    <property type="entry name" value="Osmoadaptation_assoc"/>
</dbReference>
<dbReference type="Pfam" id="PF00172">
    <property type="entry name" value="Zn_clus"/>
    <property type="match status" value="1"/>
</dbReference>
<dbReference type="InterPro" id="IPR021858">
    <property type="entry name" value="Fun_TF"/>
</dbReference>
<dbReference type="PANTHER" id="PTHR38111">
    <property type="entry name" value="ZN(2)-C6 FUNGAL-TYPE DOMAIN-CONTAINING PROTEIN-RELATED"/>
    <property type="match status" value="1"/>
</dbReference>
<sequence length="485" mass="53580">MVGVPRSTGCQLCRKRKVKCDEARPACGNCIKYGVACPGYDRSLKFVVGKHQIRQRGKRSAKPRREESVNSDECLSEVTILTARPRQMVVTAVPRLTPPHTPPIECALQPMRGHLICQMIENFCPSAPPDMLSVFQWIGSDRLGSEALLDGAICSLSLHLSGKETSSSQLVAQSRTVYGKSLTELQAALRHPSRWRSSETLFAAILLCYFELFAGTSSPDTWLEHAKGIGILMERRGPVAHAEGWDAAMLLSFRGILIMSDMFFPREQDCFLSRPEWRPVMCDGGRCLVHPAGTPPETINIVDGFFQRLVDVPAILKWGYMAREANKAGIPQRYDEGFTSLPYVKSTEVLPADPATALYATILEYEHPWAGAMAMGYWASMLILQETLAQCGAPVADSDAVQRDLVSKILRSVESISRGTMGPYRVGYSLRIAYEFASAEAQVWIGGMLDQFSKSYAATDKKTYPAPRKDLEGLFYGTAADKFGS</sequence>
<name>A0A9P9AUF5_9HYPO</name>
<feature type="domain" description="Zn(2)-C6 fungal-type" evidence="2">
    <location>
        <begin position="9"/>
        <end position="37"/>
    </location>
</feature>
<dbReference type="CDD" id="cd00067">
    <property type="entry name" value="GAL4"/>
    <property type="match status" value="1"/>
</dbReference>
<dbReference type="InterPro" id="IPR001138">
    <property type="entry name" value="Zn2Cys6_DnaBD"/>
</dbReference>
<comment type="caution">
    <text evidence="3">The sequence shown here is derived from an EMBL/GenBank/DDBJ whole genome shotgun (WGS) entry which is preliminary data.</text>
</comment>
<dbReference type="Proteomes" id="UP000777438">
    <property type="component" value="Unassembled WGS sequence"/>
</dbReference>
<evidence type="ECO:0000259" key="2">
    <source>
        <dbReference type="PROSITE" id="PS50048"/>
    </source>
</evidence>
<protein>
    <submittedName>
        <fullName evidence="3">C6 zinc finger domain protein</fullName>
    </submittedName>
</protein>
<dbReference type="GO" id="GO:0000981">
    <property type="term" value="F:DNA-binding transcription factor activity, RNA polymerase II-specific"/>
    <property type="evidence" value="ECO:0007669"/>
    <property type="project" value="InterPro"/>
</dbReference>
<accession>A0A9P9AUF5</accession>
<proteinExistence type="predicted"/>
<dbReference type="Pfam" id="PF11951">
    <property type="entry name" value="Fungal_trans_2"/>
    <property type="match status" value="1"/>
</dbReference>
<evidence type="ECO:0000313" key="4">
    <source>
        <dbReference type="Proteomes" id="UP000777438"/>
    </source>
</evidence>
<evidence type="ECO:0000313" key="3">
    <source>
        <dbReference type="EMBL" id="KAH6897277.1"/>
    </source>
</evidence>
<dbReference type="PROSITE" id="PS50048">
    <property type="entry name" value="ZN2_CY6_FUNGAL_2"/>
    <property type="match status" value="1"/>
</dbReference>
<evidence type="ECO:0000256" key="1">
    <source>
        <dbReference type="ARBA" id="ARBA00023242"/>
    </source>
</evidence>
<dbReference type="EMBL" id="JAGPYM010000003">
    <property type="protein sequence ID" value="KAH6897277.1"/>
    <property type="molecule type" value="Genomic_DNA"/>
</dbReference>
<dbReference type="AlphaFoldDB" id="A0A9P9AUF5"/>
<dbReference type="PROSITE" id="PS00463">
    <property type="entry name" value="ZN2_CY6_FUNGAL_1"/>
    <property type="match status" value="1"/>
</dbReference>
<dbReference type="GO" id="GO:0008270">
    <property type="term" value="F:zinc ion binding"/>
    <property type="evidence" value="ECO:0007669"/>
    <property type="project" value="InterPro"/>
</dbReference>
<reference evidence="3 4" key="1">
    <citation type="journal article" date="2021" name="Nat. Commun.">
        <title>Genetic determinants of endophytism in the Arabidopsis root mycobiome.</title>
        <authorList>
            <person name="Mesny F."/>
            <person name="Miyauchi S."/>
            <person name="Thiergart T."/>
            <person name="Pickel B."/>
            <person name="Atanasova L."/>
            <person name="Karlsson M."/>
            <person name="Huettel B."/>
            <person name="Barry K.W."/>
            <person name="Haridas S."/>
            <person name="Chen C."/>
            <person name="Bauer D."/>
            <person name="Andreopoulos W."/>
            <person name="Pangilinan J."/>
            <person name="LaButti K."/>
            <person name="Riley R."/>
            <person name="Lipzen A."/>
            <person name="Clum A."/>
            <person name="Drula E."/>
            <person name="Henrissat B."/>
            <person name="Kohler A."/>
            <person name="Grigoriev I.V."/>
            <person name="Martin F.M."/>
            <person name="Hacquard S."/>
        </authorList>
    </citation>
    <scope>NUCLEOTIDE SEQUENCE [LARGE SCALE GENOMIC DNA]</scope>
    <source>
        <strain evidence="3 4">MPI-CAGE-CH-0241</strain>
    </source>
</reference>
<dbReference type="OrthoDB" id="3525185at2759"/>
<dbReference type="SUPFAM" id="SSF57701">
    <property type="entry name" value="Zn2/Cys6 DNA-binding domain"/>
    <property type="match status" value="1"/>
</dbReference>
<keyword evidence="4" id="KW-1185">Reference proteome</keyword>
<dbReference type="InterPro" id="IPR036864">
    <property type="entry name" value="Zn2-C6_fun-type_DNA-bd_sf"/>
</dbReference>
<keyword evidence="1" id="KW-0539">Nucleus</keyword>